<dbReference type="Proteomes" id="UP000807159">
    <property type="component" value="Chromosome 14"/>
</dbReference>
<dbReference type="Pfam" id="PF06364">
    <property type="entry name" value="DUF1068"/>
    <property type="match status" value="1"/>
</dbReference>
<dbReference type="InterPro" id="IPR010471">
    <property type="entry name" value="DUF1068"/>
</dbReference>
<accession>A0A8T2X652</accession>
<keyword evidence="1" id="KW-0472">Membrane</keyword>
<keyword evidence="3" id="KW-1185">Reference proteome</keyword>
<proteinExistence type="predicted"/>
<keyword evidence="1" id="KW-1133">Transmembrane helix</keyword>
<sequence>MATKQQQAAVVGLGLMAVCIAGYILGPPLYWHLKEGFVAVARSSPNCSPCLCDCSSQPLLSIPQGLSNASFTVLQIVSFGLSSPSGPGFKAIEAMELWKPTRWLFCTITHVVSFDQWPDGHMHDIHKMANLWTALDLVPLVLHLHERMAKLQ</sequence>
<keyword evidence="1" id="KW-0812">Transmembrane</keyword>
<reference evidence="2" key="1">
    <citation type="journal article" date="2021" name="J. Hered.">
        <title>Genome Assembly of Salicaceae Populus deltoides (Eastern Cottonwood) I-69 Based on Nanopore Sequencing and Hi-C Technologies.</title>
        <authorList>
            <person name="Bai S."/>
            <person name="Wu H."/>
            <person name="Zhang J."/>
            <person name="Pan Z."/>
            <person name="Zhao W."/>
            <person name="Li Z."/>
            <person name="Tong C."/>
        </authorList>
    </citation>
    <scope>NUCLEOTIDE SEQUENCE</scope>
    <source>
        <tissue evidence="2">Leaf</tissue>
    </source>
</reference>
<name>A0A8T2X652_POPDE</name>
<evidence type="ECO:0000313" key="2">
    <source>
        <dbReference type="EMBL" id="KAH8489029.1"/>
    </source>
</evidence>
<dbReference type="PANTHER" id="PTHR32254:SF14">
    <property type="entry name" value="EXPRESSED PROTEIN"/>
    <property type="match status" value="1"/>
</dbReference>
<dbReference type="AlphaFoldDB" id="A0A8T2X652"/>
<dbReference type="PANTHER" id="PTHR32254">
    <property type="entry name" value="EXPRESSED PROTEIN"/>
    <property type="match status" value="1"/>
</dbReference>
<organism evidence="2 3">
    <name type="scientific">Populus deltoides</name>
    <name type="common">Eastern poplar</name>
    <name type="synonym">Eastern cottonwood</name>
    <dbReference type="NCBI Taxonomy" id="3696"/>
    <lineage>
        <taxon>Eukaryota</taxon>
        <taxon>Viridiplantae</taxon>
        <taxon>Streptophyta</taxon>
        <taxon>Embryophyta</taxon>
        <taxon>Tracheophyta</taxon>
        <taxon>Spermatophyta</taxon>
        <taxon>Magnoliopsida</taxon>
        <taxon>eudicotyledons</taxon>
        <taxon>Gunneridae</taxon>
        <taxon>Pentapetalae</taxon>
        <taxon>rosids</taxon>
        <taxon>fabids</taxon>
        <taxon>Malpighiales</taxon>
        <taxon>Salicaceae</taxon>
        <taxon>Saliceae</taxon>
        <taxon>Populus</taxon>
    </lineage>
</organism>
<evidence type="ECO:0000313" key="3">
    <source>
        <dbReference type="Proteomes" id="UP000807159"/>
    </source>
</evidence>
<feature type="transmembrane region" description="Helical" evidence="1">
    <location>
        <begin position="6"/>
        <end position="25"/>
    </location>
</feature>
<comment type="caution">
    <text evidence="2">The sequence shown here is derived from an EMBL/GenBank/DDBJ whole genome shotgun (WGS) entry which is preliminary data.</text>
</comment>
<protein>
    <submittedName>
        <fullName evidence="2">Uncharacterized protein</fullName>
    </submittedName>
</protein>
<dbReference type="EMBL" id="JACEGQ020000014">
    <property type="protein sequence ID" value="KAH8489029.1"/>
    <property type="molecule type" value="Genomic_DNA"/>
</dbReference>
<evidence type="ECO:0000256" key="1">
    <source>
        <dbReference type="SAM" id="Phobius"/>
    </source>
</evidence>
<gene>
    <name evidence="2" type="ORF">H0E87_024609</name>
</gene>